<dbReference type="RefSeq" id="WP_067148621.1">
    <property type="nucleotide sequence ID" value="NZ_CP014265.1"/>
</dbReference>
<reference evidence="3" key="2">
    <citation type="submission" date="2016-02" db="EMBL/GenBank/DDBJ databases">
        <title>The draft genome sequence of the rumen methanogen Methanobrevibacter olleyae YLM1.</title>
        <authorList>
            <consortium name="New Zealand Agricultural Greenhouse Gas Research Centre/Pastoral Greenhouse Gas Research Consortium"/>
            <person name="Kelly W.J."/>
            <person name="Li D."/>
            <person name="Lambie S.C."/>
            <person name="Attwood G.T."/>
            <person name="Altermann E."/>
            <person name="Leahy S.C."/>
        </authorList>
    </citation>
    <scope>NUCLEOTIDE SEQUENCE [LARGE SCALE GENOMIC DNA]</scope>
    <source>
        <strain evidence="3">YLM1</strain>
    </source>
</reference>
<sequence>MGKGNHCITIDDNKWEALTHIVNGSRSAWIERQIDIVLNIEDEEAKIIQKIERLDNQINVAKDKLCQIRKAKKEKLEAANLFDECMVSLNRLHKNLGCIGRNQIRNIARKNDVPALELEEHCRELGLNVVNFMEVPK</sequence>
<evidence type="ECO:0000313" key="2">
    <source>
        <dbReference type="EMBL" id="AMK16291.1"/>
    </source>
</evidence>
<dbReference type="AlphaFoldDB" id="A0A126R1Y5"/>
<dbReference type="PATRIC" id="fig|294671.3.peg.1805"/>
<reference evidence="2 3" key="1">
    <citation type="journal article" date="2016" name="Genome Announc.">
        <title>Draft Genome Sequence of the Rumen Methanogen Methanobrevibacter olleyae YLM1.</title>
        <authorList>
            <person name="Kelly W.J."/>
            <person name="Li D."/>
            <person name="Lambie S.C."/>
            <person name="Cox F."/>
            <person name="Attwood G.T."/>
            <person name="Altermann E."/>
            <person name="Leahy S.C."/>
        </authorList>
    </citation>
    <scope>NUCLEOTIDE SEQUENCE [LARGE SCALE GENOMIC DNA]</scope>
    <source>
        <strain evidence="2 3">YLM1</strain>
    </source>
</reference>
<accession>A0A126R1Y5</accession>
<name>A0A126R1Y5_METOL</name>
<keyword evidence="3" id="KW-1185">Reference proteome</keyword>
<dbReference type="KEGG" id="mol:YLM1_1736"/>
<evidence type="ECO:0000256" key="1">
    <source>
        <dbReference type="SAM" id="Coils"/>
    </source>
</evidence>
<organism evidence="2 3">
    <name type="scientific">Methanobrevibacter olleyae</name>
    <dbReference type="NCBI Taxonomy" id="294671"/>
    <lineage>
        <taxon>Archaea</taxon>
        <taxon>Methanobacteriati</taxon>
        <taxon>Methanobacteriota</taxon>
        <taxon>Methanomada group</taxon>
        <taxon>Methanobacteria</taxon>
        <taxon>Methanobacteriales</taxon>
        <taxon>Methanobacteriaceae</taxon>
        <taxon>Methanobrevibacter</taxon>
    </lineage>
</organism>
<dbReference type="EMBL" id="CP014265">
    <property type="protein sequence ID" value="AMK16291.1"/>
    <property type="molecule type" value="Genomic_DNA"/>
</dbReference>
<dbReference type="GeneID" id="28490048"/>
<dbReference type="STRING" id="294671.YLM1_1736"/>
<feature type="coiled-coil region" evidence="1">
    <location>
        <begin position="37"/>
        <end position="64"/>
    </location>
</feature>
<dbReference type="Proteomes" id="UP000066376">
    <property type="component" value="Chromosome"/>
</dbReference>
<proteinExistence type="predicted"/>
<keyword evidence="1" id="KW-0175">Coiled coil</keyword>
<protein>
    <submittedName>
        <fullName evidence="2">Phage-related protein</fullName>
    </submittedName>
</protein>
<gene>
    <name evidence="2" type="ORF">YLM1_1736</name>
</gene>
<evidence type="ECO:0000313" key="3">
    <source>
        <dbReference type="Proteomes" id="UP000066376"/>
    </source>
</evidence>